<dbReference type="Gene3D" id="3.30.530.20">
    <property type="match status" value="1"/>
</dbReference>
<reference evidence="2" key="1">
    <citation type="journal article" date="2014" name="Genome Announc.">
        <title>Genome Sequence of Arthrobacter siccitolerans 4J27, a Xeroprotectant-Producing Desiccation-Tolerant Microorganism.</title>
        <authorList>
            <person name="Manzanera M."/>
            <person name="Santa-Cruz-Calvo L."/>
            <person name="Vilchez J.I."/>
            <person name="Garcia-Fontana C."/>
            <person name="Silva-Castro G.A."/>
            <person name="Calvo C."/>
            <person name="Gonzalez-Lopez J."/>
        </authorList>
    </citation>
    <scope>NUCLEOTIDE SEQUENCE [LARGE SCALE GENOMIC DNA]</scope>
    <source>
        <strain evidence="2">4J27</strain>
    </source>
</reference>
<keyword evidence="2" id="KW-1185">Reference proteome</keyword>
<dbReference type="OrthoDB" id="3371087at2"/>
<sequence>MITVTGSVETILPADQAFAYMREFENTSEWDPSTPVMDKLTPGPVAVGHRYHAESEFRGKRQSLEYEVIELTENHIKLRGENKTVTAFDSIDVSPAGAGSVVKYTAEFSIKGPAKIIQPLLKPAFMSLRDPALNGIRDTLNARAGG</sequence>
<dbReference type="SUPFAM" id="SSF55961">
    <property type="entry name" value="Bet v1-like"/>
    <property type="match status" value="1"/>
</dbReference>
<dbReference type="InterPro" id="IPR019587">
    <property type="entry name" value="Polyketide_cyclase/dehydratase"/>
</dbReference>
<organism evidence="1 2">
    <name type="scientific">Pseudarthrobacter siccitolerans</name>
    <dbReference type="NCBI Taxonomy" id="861266"/>
    <lineage>
        <taxon>Bacteria</taxon>
        <taxon>Bacillati</taxon>
        <taxon>Actinomycetota</taxon>
        <taxon>Actinomycetes</taxon>
        <taxon>Micrococcales</taxon>
        <taxon>Micrococcaceae</taxon>
        <taxon>Pseudarthrobacter</taxon>
    </lineage>
</organism>
<dbReference type="Proteomes" id="UP000035722">
    <property type="component" value="Unassembled WGS sequence"/>
</dbReference>
<dbReference type="CDD" id="cd08865">
    <property type="entry name" value="SRPBCC_10"/>
    <property type="match status" value="1"/>
</dbReference>
<dbReference type="STRING" id="861266.ARTSIC4J27_3833"/>
<dbReference type="InterPro" id="IPR023393">
    <property type="entry name" value="START-like_dom_sf"/>
</dbReference>
<dbReference type="AlphaFoldDB" id="A0A024H7G4"/>
<proteinExistence type="predicted"/>
<evidence type="ECO:0000313" key="1">
    <source>
        <dbReference type="EMBL" id="CCQ47837.1"/>
    </source>
</evidence>
<dbReference type="Pfam" id="PF10604">
    <property type="entry name" value="Polyketide_cyc2"/>
    <property type="match status" value="1"/>
</dbReference>
<name>A0A024H7G4_9MICC</name>
<accession>A0A024H7G4</accession>
<evidence type="ECO:0000313" key="2">
    <source>
        <dbReference type="Proteomes" id="UP000035722"/>
    </source>
</evidence>
<protein>
    <submittedName>
        <fullName evidence="1">Polyketide cyclase / dehydrase and lipid transport family protein</fullName>
    </submittedName>
</protein>
<dbReference type="EMBL" id="CAQI01000053">
    <property type="protein sequence ID" value="CCQ47837.1"/>
    <property type="molecule type" value="Genomic_DNA"/>
</dbReference>
<dbReference type="RefSeq" id="WP_050056651.1">
    <property type="nucleotide sequence ID" value="NZ_CAQI01000053.1"/>
</dbReference>
<comment type="caution">
    <text evidence="1">The sequence shown here is derived from an EMBL/GenBank/DDBJ whole genome shotgun (WGS) entry which is preliminary data.</text>
</comment>
<gene>
    <name evidence="1" type="ORF">ARTSIC4J27_3833</name>
</gene>